<feature type="region of interest" description="Disordered" evidence="4">
    <location>
        <begin position="135"/>
        <end position="226"/>
    </location>
</feature>
<feature type="compositionally biased region" description="Polar residues" evidence="4">
    <location>
        <begin position="292"/>
        <end position="317"/>
    </location>
</feature>
<accession>A0A3S0ZYG7</accession>
<gene>
    <name evidence="5" type="ORF">EGW08_003055</name>
</gene>
<evidence type="ECO:0000313" key="5">
    <source>
        <dbReference type="EMBL" id="RUS89176.1"/>
    </source>
</evidence>
<proteinExistence type="inferred from homology"/>
<dbReference type="Proteomes" id="UP000271974">
    <property type="component" value="Unassembled WGS sequence"/>
</dbReference>
<dbReference type="InterPro" id="IPR026179">
    <property type="entry name" value="Slain"/>
</dbReference>
<evidence type="ECO:0000256" key="4">
    <source>
        <dbReference type="SAM" id="MobiDB-lite"/>
    </source>
</evidence>
<dbReference type="GO" id="GO:0031116">
    <property type="term" value="P:positive regulation of microtubule polymerization"/>
    <property type="evidence" value="ECO:0007669"/>
    <property type="project" value="TreeGrafter"/>
</dbReference>
<dbReference type="PANTHER" id="PTHR22406:SF7">
    <property type="entry name" value="NASCENT POLYPEPTIDE-ASSOCIATED COMPLEX SUBUNIT ALPHA, MUSCLE-SPECIFIC FORM"/>
    <property type="match status" value="1"/>
</dbReference>
<dbReference type="GO" id="GO:0035371">
    <property type="term" value="C:microtubule plus-end"/>
    <property type="evidence" value="ECO:0007669"/>
    <property type="project" value="TreeGrafter"/>
</dbReference>
<comment type="caution">
    <text evidence="5">The sequence shown here is derived from an EMBL/GenBank/DDBJ whole genome shotgun (WGS) entry which is preliminary data.</text>
</comment>
<evidence type="ECO:0000256" key="3">
    <source>
        <dbReference type="SAM" id="Coils"/>
    </source>
</evidence>
<dbReference type="STRING" id="188477.A0A3S0ZYG7"/>
<dbReference type="EMBL" id="RQTK01000063">
    <property type="protein sequence ID" value="RUS89176.1"/>
    <property type="molecule type" value="Genomic_DNA"/>
</dbReference>
<evidence type="ECO:0000313" key="6">
    <source>
        <dbReference type="Proteomes" id="UP000271974"/>
    </source>
</evidence>
<dbReference type="AlphaFoldDB" id="A0A3S0ZYG7"/>
<dbReference type="OrthoDB" id="6347145at2759"/>
<evidence type="ECO:0000256" key="2">
    <source>
        <dbReference type="ARBA" id="ARBA00023054"/>
    </source>
</evidence>
<feature type="compositionally biased region" description="Polar residues" evidence="4">
    <location>
        <begin position="414"/>
        <end position="440"/>
    </location>
</feature>
<keyword evidence="6" id="KW-1185">Reference proteome</keyword>
<keyword evidence="2 3" id="KW-0175">Coiled coil</keyword>
<organism evidence="5 6">
    <name type="scientific">Elysia chlorotica</name>
    <name type="common">Eastern emerald elysia</name>
    <name type="synonym">Sea slug</name>
    <dbReference type="NCBI Taxonomy" id="188477"/>
    <lineage>
        <taxon>Eukaryota</taxon>
        <taxon>Metazoa</taxon>
        <taxon>Spiralia</taxon>
        <taxon>Lophotrochozoa</taxon>
        <taxon>Mollusca</taxon>
        <taxon>Gastropoda</taxon>
        <taxon>Heterobranchia</taxon>
        <taxon>Euthyneura</taxon>
        <taxon>Panpulmonata</taxon>
        <taxon>Sacoglossa</taxon>
        <taxon>Placobranchoidea</taxon>
        <taxon>Plakobranchidae</taxon>
        <taxon>Elysia</taxon>
    </lineage>
</organism>
<feature type="coiled-coil region" evidence="3">
    <location>
        <begin position="13"/>
        <end position="40"/>
    </location>
</feature>
<feature type="region of interest" description="Disordered" evidence="4">
    <location>
        <begin position="248"/>
        <end position="500"/>
    </location>
</feature>
<feature type="compositionally biased region" description="Low complexity" evidence="4">
    <location>
        <begin position="142"/>
        <end position="162"/>
    </location>
</feature>
<reference evidence="5 6" key="1">
    <citation type="submission" date="2019-01" db="EMBL/GenBank/DDBJ databases">
        <title>A draft genome assembly of the solar-powered sea slug Elysia chlorotica.</title>
        <authorList>
            <person name="Cai H."/>
            <person name="Li Q."/>
            <person name="Fang X."/>
            <person name="Li J."/>
            <person name="Curtis N.E."/>
            <person name="Altenburger A."/>
            <person name="Shibata T."/>
            <person name="Feng M."/>
            <person name="Maeda T."/>
            <person name="Schwartz J.A."/>
            <person name="Shigenobu S."/>
            <person name="Lundholm N."/>
            <person name="Nishiyama T."/>
            <person name="Yang H."/>
            <person name="Hasebe M."/>
            <person name="Li S."/>
            <person name="Pierce S.K."/>
            <person name="Wang J."/>
        </authorList>
    </citation>
    <scope>NUCLEOTIDE SEQUENCE [LARGE SCALE GENOMIC DNA]</scope>
    <source>
        <strain evidence="5">EC2010</strain>
        <tissue evidence="5">Whole organism of an adult</tissue>
    </source>
</reference>
<dbReference type="GO" id="GO:0031122">
    <property type="term" value="P:cytoplasmic microtubule organization"/>
    <property type="evidence" value="ECO:0007669"/>
    <property type="project" value="TreeGrafter"/>
</dbReference>
<dbReference type="Pfam" id="PF15301">
    <property type="entry name" value="SLAIN"/>
    <property type="match status" value="1"/>
</dbReference>
<comment type="similarity">
    <text evidence="1">Belongs to the SLAIN motif-containing family.</text>
</comment>
<dbReference type="GO" id="GO:0007020">
    <property type="term" value="P:microtubule nucleation"/>
    <property type="evidence" value="ECO:0007669"/>
    <property type="project" value="TreeGrafter"/>
</dbReference>
<feature type="compositionally biased region" description="Polar residues" evidence="4">
    <location>
        <begin position="390"/>
        <end position="401"/>
    </location>
</feature>
<dbReference type="PANTHER" id="PTHR22406">
    <property type="entry name" value="NASCENT POLYPEPTIDE-ASSOCIATED COMPLEX SUBUNIT ALPHA, MUSCLE-SPECIFIC FORM"/>
    <property type="match status" value="1"/>
</dbReference>
<feature type="compositionally biased region" description="Low complexity" evidence="4">
    <location>
        <begin position="335"/>
        <end position="346"/>
    </location>
</feature>
<protein>
    <recommendedName>
        <fullName evidence="7">SLAIN motif-containing protein 2</fullName>
    </recommendedName>
</protein>
<name>A0A3S0ZYG7_ELYCH</name>
<evidence type="ECO:0008006" key="7">
    <source>
        <dbReference type="Google" id="ProtNLM"/>
    </source>
</evidence>
<evidence type="ECO:0000256" key="1">
    <source>
        <dbReference type="ARBA" id="ARBA00006652"/>
    </source>
</evidence>
<sequence>MDVEGIIDPHHEVKKLQDLVKKLERQNEALRTKQDVTRQRNGDSDLFNGITNIDQDGTQENSDALGLRNGNVALEDLEDIDYSDDELCPSKGSSSQLSEESLLLWVRQDFDHPIPEVASSRRDLLNKLDEAARMRHSSSSPLLASHTLTSKSTSSLSQSAEESVPHTPPHRNGAHARPGFITPAQKIPAVNTGTFTRPKRPPASSAVGPLHGEGDQPQQPMDGSLYLGDAADISDIENLAKQQEANLRQNLTPANRKATRPKQALLDGENGPRLSPSRFDLEGSYLAKHRGSQSSEHSTPPDSPHQTNQNFQLQSSYGKDPQVIRGDNLPTMRGSLQRSSLNSSDSSLERNSVHSANSDEGYSRHHQSKLAPEANRGPPQGRSMLPPPSSTNYRNAQQQSRRALPSGLVRPQQRGISPNNNAASQRGVSPQPQASAPQENGQRRGMSPQRGSGLPMPRRQIMKPGSIAARSSLPQFRRSNLPGPKMSTQSSEENWRDGCF</sequence>